<feature type="region of interest" description="2-C-methyl-D-erythritol 2,4-cyclodiphosphate synthase" evidence="11">
    <location>
        <begin position="239"/>
        <end position="397"/>
    </location>
</feature>
<dbReference type="GO" id="GO:0008685">
    <property type="term" value="F:2-C-methyl-D-erythritol 2,4-cyclodiphosphate synthase activity"/>
    <property type="evidence" value="ECO:0007669"/>
    <property type="project" value="UniProtKB-UniRule"/>
</dbReference>
<dbReference type="OrthoDB" id="9804336at2"/>
<evidence type="ECO:0000256" key="4">
    <source>
        <dbReference type="ARBA" id="ARBA00008480"/>
    </source>
</evidence>
<dbReference type="HAMAP" id="MF_00107">
    <property type="entry name" value="IspF"/>
    <property type="match status" value="1"/>
</dbReference>
<feature type="site" description="Positions MEP for the nucleophilic attack" evidence="11">
    <location>
        <position position="160"/>
    </location>
</feature>
<dbReference type="UniPathway" id="UPA00056">
    <property type="reaction ID" value="UER00093"/>
</dbReference>
<evidence type="ECO:0000256" key="5">
    <source>
        <dbReference type="ARBA" id="ARBA00022679"/>
    </source>
</evidence>
<dbReference type="GO" id="GO:0016114">
    <property type="term" value="P:terpenoid biosynthetic process"/>
    <property type="evidence" value="ECO:0007669"/>
    <property type="project" value="InterPro"/>
</dbReference>
<keyword evidence="8 11" id="KW-0414">Isoprene biosynthesis</keyword>
<sequence length="397" mass="42046">MTRARSIAAIVVAAGKGERASANGESLPKQYRSVHGIPVLTRTIKALLALPDVTFVQPVIHPDHADLYAGLGLDDERLLPPVMGGATRQSSVLEGLKALGRQRPDYVLIQDAARPFIGAELVAGVVAGLADHEGALPAVPVTDTIKRAPDGVNIVATEDRRVLFAAQTPQGFRYPQIFSAHMRASTLPREFTDDAAIAEWAGLRVALTPGNTSNIKITHPEDFARAERMIAGAQSMETRVGTGFDVHEFEPGDAVWLGGVRIPHTAKLKGHSDADVALHALTDAIYGALGEGDIGTHFPPSDPQWKGAASVIFLEHAAKLVAERGGRIVNLDATIVAESPKIAAHVPAMRQVIATACAITPSRVTIKATTSERLGFTGREEGIVAMASASIELPRVD</sequence>
<dbReference type="InterPro" id="IPR003526">
    <property type="entry name" value="MECDP_synthase"/>
</dbReference>
<feature type="binding site" evidence="11">
    <location>
        <begin position="369"/>
        <end position="372"/>
    </location>
    <ligand>
        <name>4-CDP-2-C-methyl-D-erythritol 2-phosphate</name>
        <dbReference type="ChEBI" id="CHEBI:57919"/>
    </ligand>
</feature>
<evidence type="ECO:0000256" key="11">
    <source>
        <dbReference type="HAMAP-Rule" id="MF_01520"/>
    </source>
</evidence>
<evidence type="ECO:0000313" key="13">
    <source>
        <dbReference type="Proteomes" id="UP000321062"/>
    </source>
</evidence>
<dbReference type="KEGG" id="yti:FNA67_10815"/>
<comment type="pathway">
    <text evidence="11">Isoprenoid biosynthesis; isopentenyl diphosphate biosynthesis via DXP pathway; isopentenyl diphosphate from 1-deoxy-D-xylulose 5-phosphate: step 2/6.</text>
</comment>
<comment type="similarity">
    <text evidence="11">In the C-terminal section; belongs to the IspF family.</text>
</comment>
<feature type="site" description="Transition state stabilizer" evidence="11">
    <location>
        <position position="19"/>
    </location>
</feature>
<dbReference type="AlphaFoldDB" id="A0A5B9DPI7"/>
<dbReference type="Gene3D" id="3.30.1330.50">
    <property type="entry name" value="2-C-methyl-D-erythritol 2,4-cyclodiphosphate synthase"/>
    <property type="match status" value="1"/>
</dbReference>
<comment type="function">
    <text evidence="11">Bifunctional enzyme that catalyzes the formation of 4-diphosphocytidyl-2-C-methyl-D-erythritol from CTP and 2-C-methyl-D-erythritol 4-phosphate (MEP) (IspD), and catalyzes the conversion of 4-diphosphocytidyl-2-C-methyl-D-erythritol 2-phosphate (CDP-ME2P) to 2-C-methyl-D-erythritol 2,4-cyclodiphosphate (ME-CPP) with a corresponding release of cytidine 5-monophosphate (CMP) (IspF).</text>
</comment>
<evidence type="ECO:0000313" key="12">
    <source>
        <dbReference type="EMBL" id="QEE20629.1"/>
    </source>
</evidence>
<dbReference type="InterPro" id="IPR020555">
    <property type="entry name" value="MECDP_synthase_CS"/>
</dbReference>
<dbReference type="NCBIfam" id="NF006899">
    <property type="entry name" value="PRK09382.1"/>
    <property type="match status" value="1"/>
</dbReference>
<comment type="cofactor">
    <cofactor evidence="2 11">
        <name>a divalent metal cation</name>
        <dbReference type="ChEBI" id="CHEBI:60240"/>
    </cofactor>
</comment>
<feature type="binding site" evidence="11">
    <location>
        <position position="279"/>
    </location>
    <ligand>
        <name>a divalent metal cation</name>
        <dbReference type="ChEBI" id="CHEBI:60240"/>
    </ligand>
</feature>
<dbReference type="Proteomes" id="UP000321062">
    <property type="component" value="Chromosome"/>
</dbReference>
<organism evidence="12 13">
    <name type="scientific">Paradevosia tibetensis</name>
    <dbReference type="NCBI Taxonomy" id="1447062"/>
    <lineage>
        <taxon>Bacteria</taxon>
        <taxon>Pseudomonadati</taxon>
        <taxon>Pseudomonadota</taxon>
        <taxon>Alphaproteobacteria</taxon>
        <taxon>Hyphomicrobiales</taxon>
        <taxon>Devosiaceae</taxon>
        <taxon>Paradevosia</taxon>
    </lineage>
</organism>
<dbReference type="Pfam" id="PF02542">
    <property type="entry name" value="YgbB"/>
    <property type="match status" value="1"/>
</dbReference>
<dbReference type="InterPro" id="IPR026596">
    <property type="entry name" value="IspD/F"/>
</dbReference>
<evidence type="ECO:0000256" key="9">
    <source>
        <dbReference type="ARBA" id="ARBA00023239"/>
    </source>
</evidence>
<comment type="pathway">
    <text evidence="3 11">Isoprenoid biosynthesis; isopentenyl diphosphate biosynthesis via DXP pathway; isopentenyl diphosphate from 1-deoxy-D-xylulose 5-phosphate: step 4/6.</text>
</comment>
<dbReference type="InterPro" id="IPR036571">
    <property type="entry name" value="MECDP_synthase_sf"/>
</dbReference>
<dbReference type="InterPro" id="IPR029044">
    <property type="entry name" value="Nucleotide-diphossugar_trans"/>
</dbReference>
<feature type="region of interest" description="2-C-methyl-D-erythritol 4-phosphate cytidylyltransferase" evidence="11">
    <location>
        <begin position="1"/>
        <end position="238"/>
    </location>
</feature>
<keyword evidence="10 11" id="KW-0511">Multifunctional enzyme</keyword>
<keyword evidence="6 11" id="KW-0548">Nucleotidyltransferase</keyword>
<evidence type="ECO:0000256" key="3">
    <source>
        <dbReference type="ARBA" id="ARBA00004709"/>
    </source>
</evidence>
<feature type="binding site" evidence="11">
    <location>
        <position position="379"/>
    </location>
    <ligand>
        <name>4-CDP-2-C-methyl-D-erythritol 2-phosphate</name>
        <dbReference type="ChEBI" id="CHEBI:57919"/>
    </ligand>
</feature>
<dbReference type="HAMAP" id="MF_01520">
    <property type="entry name" value="IspDF"/>
    <property type="match status" value="1"/>
</dbReference>
<comment type="similarity">
    <text evidence="4">Belongs to the IspF family.</text>
</comment>
<dbReference type="HAMAP" id="MF_00108">
    <property type="entry name" value="IspD"/>
    <property type="match status" value="1"/>
</dbReference>
<dbReference type="EMBL" id="CP041690">
    <property type="protein sequence ID" value="QEE20629.1"/>
    <property type="molecule type" value="Genomic_DNA"/>
</dbReference>
<dbReference type="PANTHER" id="PTHR43181:SF1">
    <property type="entry name" value="2-C-METHYL-D-ERYTHRITOL 2,4-CYCLODIPHOSPHATE SYNTHASE, CHLOROPLASTIC"/>
    <property type="match status" value="1"/>
</dbReference>
<evidence type="ECO:0000256" key="10">
    <source>
        <dbReference type="ARBA" id="ARBA00023268"/>
    </source>
</evidence>
<keyword evidence="7 11" id="KW-0479">Metal-binding</keyword>
<dbReference type="FunFam" id="3.90.550.10:FF:000003">
    <property type="entry name" value="2-C-methyl-D-erythritol 4-phosphate cytidylyltransferase"/>
    <property type="match status" value="1"/>
</dbReference>
<dbReference type="SUPFAM" id="SSF69765">
    <property type="entry name" value="IpsF-like"/>
    <property type="match status" value="1"/>
</dbReference>
<evidence type="ECO:0000256" key="8">
    <source>
        <dbReference type="ARBA" id="ARBA00023229"/>
    </source>
</evidence>
<dbReference type="EC" id="4.6.1.12" evidence="11"/>
<gene>
    <name evidence="11" type="primary">ispDF</name>
    <name evidence="12" type="ORF">FNA67_10815</name>
</gene>
<dbReference type="EC" id="2.7.7.60" evidence="11"/>
<comment type="catalytic activity">
    <reaction evidence="11">
        <text>2-C-methyl-D-erythritol 4-phosphate + CTP + H(+) = 4-CDP-2-C-methyl-D-erythritol + diphosphate</text>
        <dbReference type="Rhea" id="RHEA:13429"/>
        <dbReference type="ChEBI" id="CHEBI:15378"/>
        <dbReference type="ChEBI" id="CHEBI:33019"/>
        <dbReference type="ChEBI" id="CHEBI:37563"/>
        <dbReference type="ChEBI" id="CHEBI:57823"/>
        <dbReference type="ChEBI" id="CHEBI:58262"/>
        <dbReference type="EC" id="2.7.7.60"/>
    </reaction>
</comment>
<protein>
    <recommendedName>
        <fullName evidence="11">Bifunctional enzyme IspD/IspF</fullName>
    </recommendedName>
    <domain>
        <recommendedName>
            <fullName evidence="11">2-C-methyl-D-erythritol 4-phosphate cytidylyltransferase</fullName>
            <ecNumber evidence="11">2.7.7.60</ecNumber>
        </recommendedName>
        <alternativeName>
            <fullName evidence="11">4-diphosphocytidyl-2C-methyl-D-erythritol synthase</fullName>
        </alternativeName>
        <alternativeName>
            <fullName evidence="11">MEP cytidylyltransferase</fullName>
            <shortName evidence="11">MCT</shortName>
        </alternativeName>
    </domain>
    <domain>
        <recommendedName>
            <fullName evidence="11">2-C-methyl-D-erythritol 2,4-cyclodiphosphate synthase</fullName>
            <shortName evidence="11">MECDP-synthase</shortName>
            <shortName evidence="11">MECPP-synthase</shortName>
            <shortName evidence="11">MECPS</shortName>
            <ecNumber evidence="11">4.6.1.12</ecNumber>
        </recommendedName>
    </domain>
</protein>
<comment type="similarity">
    <text evidence="11">In the N-terminal section; belongs to the IspD/TarI cytidylyltransferase family. IspD subfamily.</text>
</comment>
<feature type="binding site" evidence="11">
    <location>
        <position position="376"/>
    </location>
    <ligand>
        <name>4-CDP-2-C-methyl-D-erythritol 2-phosphate</name>
        <dbReference type="ChEBI" id="CHEBI:57919"/>
    </ligand>
</feature>
<dbReference type="GO" id="GO:0046872">
    <property type="term" value="F:metal ion binding"/>
    <property type="evidence" value="ECO:0007669"/>
    <property type="project" value="UniProtKB-KW"/>
</dbReference>
<dbReference type="SUPFAM" id="SSF53448">
    <property type="entry name" value="Nucleotide-diphospho-sugar transferases"/>
    <property type="match status" value="1"/>
</dbReference>
<keyword evidence="9 11" id="KW-0456">Lyase</keyword>
<evidence type="ECO:0000256" key="1">
    <source>
        <dbReference type="ARBA" id="ARBA00000200"/>
    </source>
</evidence>
<evidence type="ECO:0000256" key="2">
    <source>
        <dbReference type="ARBA" id="ARBA00001968"/>
    </source>
</evidence>
<dbReference type="CDD" id="cd00554">
    <property type="entry name" value="MECDP_synthase"/>
    <property type="match status" value="1"/>
</dbReference>
<feature type="site" description="Transition state stabilizer" evidence="11">
    <location>
        <position position="271"/>
    </location>
</feature>
<feature type="binding site" evidence="11">
    <location>
        <position position="245"/>
    </location>
    <ligand>
        <name>a divalent metal cation</name>
        <dbReference type="ChEBI" id="CHEBI:60240"/>
    </ligand>
</feature>
<dbReference type="PROSITE" id="PS01350">
    <property type="entry name" value="ISPF"/>
    <property type="match status" value="1"/>
</dbReference>
<proteinExistence type="inferred from homology"/>
<keyword evidence="5 11" id="KW-0808">Transferase</keyword>
<dbReference type="GO" id="GO:0050518">
    <property type="term" value="F:2-C-methyl-D-erythritol 4-phosphate cytidylyltransferase activity"/>
    <property type="evidence" value="ECO:0007669"/>
    <property type="project" value="UniProtKB-UniRule"/>
</dbReference>
<feature type="binding site" evidence="11">
    <location>
        <position position="247"/>
    </location>
    <ligand>
        <name>a divalent metal cation</name>
        <dbReference type="ChEBI" id="CHEBI:60240"/>
    </ligand>
</feature>
<dbReference type="CDD" id="cd02516">
    <property type="entry name" value="CDP-ME_synthetase"/>
    <property type="match status" value="1"/>
</dbReference>
<feature type="site" description="Positions MEP for the nucleophilic attack" evidence="11">
    <location>
        <position position="216"/>
    </location>
</feature>
<feature type="binding site" evidence="11">
    <location>
        <begin position="293"/>
        <end position="295"/>
    </location>
    <ligand>
        <name>4-CDP-2-C-methyl-D-erythritol 2-phosphate</name>
        <dbReference type="ChEBI" id="CHEBI:57919"/>
    </ligand>
</feature>
<dbReference type="Pfam" id="PF01128">
    <property type="entry name" value="IspD"/>
    <property type="match status" value="1"/>
</dbReference>
<dbReference type="Gene3D" id="3.90.550.10">
    <property type="entry name" value="Spore Coat Polysaccharide Biosynthesis Protein SpsA, Chain A"/>
    <property type="match status" value="1"/>
</dbReference>
<feature type="binding site" evidence="11">
    <location>
        <begin position="245"/>
        <end position="247"/>
    </location>
    <ligand>
        <name>4-CDP-2-C-methyl-D-erythritol 2-phosphate</name>
        <dbReference type="ChEBI" id="CHEBI:57919"/>
    </ligand>
</feature>
<feature type="site" description="Transition state stabilizer" evidence="11">
    <location>
        <position position="29"/>
    </location>
</feature>
<feature type="binding site" evidence="11">
    <location>
        <begin position="271"/>
        <end position="272"/>
    </location>
    <ligand>
        <name>4-CDP-2-C-methyl-D-erythritol 2-phosphate</name>
        <dbReference type="ChEBI" id="CHEBI:57919"/>
    </ligand>
</feature>
<comment type="catalytic activity">
    <reaction evidence="1 11">
        <text>4-CDP-2-C-methyl-D-erythritol 2-phosphate = 2-C-methyl-D-erythritol 2,4-cyclic diphosphate + CMP</text>
        <dbReference type="Rhea" id="RHEA:23864"/>
        <dbReference type="ChEBI" id="CHEBI:57919"/>
        <dbReference type="ChEBI" id="CHEBI:58483"/>
        <dbReference type="ChEBI" id="CHEBI:60377"/>
        <dbReference type="EC" id="4.6.1.12"/>
    </reaction>
</comment>
<dbReference type="GO" id="GO:0019288">
    <property type="term" value="P:isopentenyl diphosphate biosynthetic process, methylerythritol 4-phosphate pathway"/>
    <property type="evidence" value="ECO:0007669"/>
    <property type="project" value="UniProtKB-UniRule"/>
</dbReference>
<dbReference type="NCBIfam" id="TIGR00151">
    <property type="entry name" value="ispF"/>
    <property type="match status" value="1"/>
</dbReference>
<name>A0A5B9DPI7_9HYPH</name>
<keyword evidence="13" id="KW-1185">Reference proteome</keyword>
<feature type="site" description="Transition state stabilizer" evidence="11">
    <location>
        <position position="370"/>
    </location>
</feature>
<accession>A0A5B9DPI7</accession>
<dbReference type="PANTHER" id="PTHR43181">
    <property type="entry name" value="2-C-METHYL-D-ERYTHRITOL 2,4-CYCLODIPHOSPHATE SYNTHASE, CHLOROPLASTIC"/>
    <property type="match status" value="1"/>
</dbReference>
<evidence type="ECO:0000256" key="7">
    <source>
        <dbReference type="ARBA" id="ARBA00022723"/>
    </source>
</evidence>
<dbReference type="InterPro" id="IPR034683">
    <property type="entry name" value="IspD/TarI"/>
</dbReference>
<dbReference type="NCBIfam" id="TIGR00453">
    <property type="entry name" value="ispD"/>
    <property type="match status" value="1"/>
</dbReference>
<reference evidence="12 13" key="1">
    <citation type="journal article" date="2015" name="Int. J. Syst. Evol. Microbiol.">
        <title>Youhaiella tibetensis gen. nov., sp. nov., isolated from subsurface sediment.</title>
        <authorList>
            <person name="Wang Y.X."/>
            <person name="Huang F.Q."/>
            <person name="Nogi Y."/>
            <person name="Pang S.J."/>
            <person name="Wang P.K."/>
            <person name="Lv J."/>
        </authorList>
    </citation>
    <scope>NUCLEOTIDE SEQUENCE [LARGE SCALE GENOMIC DNA]</scope>
    <source>
        <strain evidence="13">fig4</strain>
    </source>
</reference>
<dbReference type="InterPro" id="IPR001228">
    <property type="entry name" value="IspD"/>
</dbReference>
<comment type="caution">
    <text evidence="11">Lacks conserved residue(s) required for the propagation of feature annotation.</text>
</comment>
<dbReference type="RefSeq" id="WP_147656038.1">
    <property type="nucleotide sequence ID" value="NZ_BMFM01000001.1"/>
</dbReference>
<evidence type="ECO:0000256" key="6">
    <source>
        <dbReference type="ARBA" id="ARBA00022695"/>
    </source>
</evidence>